<feature type="compositionally biased region" description="Polar residues" evidence="1">
    <location>
        <begin position="30"/>
        <end position="40"/>
    </location>
</feature>
<sequence>MAQRDTTPNFSALAIPHDPLADFQAKMNEILSQANAQLQQTEHHPPQSPPLPPPSETEPPPTTCQGRTPVPNTSWYGWPDCCICTPCFTSFAANTPLVPLMPLQNQFEPSPTVCDMYSPRQRERYLAASATGNVDELLAASRERSAVYTETVAVILEREAEREAMVARAEIMRVSAGNNALIDAYSGMESLGDEEREEWRTDAGGVYSSWNGVVAEREGEEADALWVAAVEGGDGGEEVARLEARWAGVE</sequence>
<evidence type="ECO:0000313" key="3">
    <source>
        <dbReference type="Proteomes" id="UP001174936"/>
    </source>
</evidence>
<keyword evidence="3" id="KW-1185">Reference proteome</keyword>
<accession>A0AA40CVV7</accession>
<feature type="region of interest" description="Disordered" evidence="1">
    <location>
        <begin position="29"/>
        <end position="66"/>
    </location>
</feature>
<evidence type="ECO:0000256" key="1">
    <source>
        <dbReference type="SAM" id="MobiDB-lite"/>
    </source>
</evidence>
<feature type="compositionally biased region" description="Pro residues" evidence="1">
    <location>
        <begin position="46"/>
        <end position="62"/>
    </location>
</feature>
<name>A0AA40CVV7_9PEZI</name>
<protein>
    <submittedName>
        <fullName evidence="2">Uncharacterized protein</fullName>
    </submittedName>
</protein>
<comment type="caution">
    <text evidence="2">The sequence shown here is derived from an EMBL/GenBank/DDBJ whole genome shotgun (WGS) entry which is preliminary data.</text>
</comment>
<dbReference type="EMBL" id="JAULSV010000002">
    <property type="protein sequence ID" value="KAK0651094.1"/>
    <property type="molecule type" value="Genomic_DNA"/>
</dbReference>
<organism evidence="2 3">
    <name type="scientific">Cercophora newfieldiana</name>
    <dbReference type="NCBI Taxonomy" id="92897"/>
    <lineage>
        <taxon>Eukaryota</taxon>
        <taxon>Fungi</taxon>
        <taxon>Dikarya</taxon>
        <taxon>Ascomycota</taxon>
        <taxon>Pezizomycotina</taxon>
        <taxon>Sordariomycetes</taxon>
        <taxon>Sordariomycetidae</taxon>
        <taxon>Sordariales</taxon>
        <taxon>Lasiosphaeriaceae</taxon>
        <taxon>Cercophora</taxon>
    </lineage>
</organism>
<gene>
    <name evidence="2" type="ORF">B0T16DRAFT_453599</name>
</gene>
<evidence type="ECO:0000313" key="2">
    <source>
        <dbReference type="EMBL" id="KAK0651094.1"/>
    </source>
</evidence>
<reference evidence="2" key="1">
    <citation type="submission" date="2023-06" db="EMBL/GenBank/DDBJ databases">
        <title>Genome-scale phylogeny and comparative genomics of the fungal order Sordariales.</title>
        <authorList>
            <consortium name="Lawrence Berkeley National Laboratory"/>
            <person name="Hensen N."/>
            <person name="Bonometti L."/>
            <person name="Westerberg I."/>
            <person name="Brannstrom I.O."/>
            <person name="Guillou S."/>
            <person name="Cros-Aarteil S."/>
            <person name="Calhoun S."/>
            <person name="Haridas S."/>
            <person name="Kuo A."/>
            <person name="Mondo S."/>
            <person name="Pangilinan J."/>
            <person name="Riley R."/>
            <person name="Labutti K."/>
            <person name="Andreopoulos B."/>
            <person name="Lipzen A."/>
            <person name="Chen C."/>
            <person name="Yanf M."/>
            <person name="Daum C."/>
            <person name="Ng V."/>
            <person name="Clum A."/>
            <person name="Steindorff A."/>
            <person name="Ohm R."/>
            <person name="Martin F."/>
            <person name="Silar P."/>
            <person name="Natvig D."/>
            <person name="Lalanne C."/>
            <person name="Gautier V."/>
            <person name="Ament-Velasquez S.L."/>
            <person name="Kruys A."/>
            <person name="Hutchinson M.I."/>
            <person name="Powell A.J."/>
            <person name="Barry K."/>
            <person name="Miller A.N."/>
            <person name="Grigoriev I.V."/>
            <person name="Debuchy R."/>
            <person name="Gladieux P."/>
            <person name="Thoren M.H."/>
            <person name="Johannesson H."/>
        </authorList>
    </citation>
    <scope>NUCLEOTIDE SEQUENCE</scope>
    <source>
        <strain evidence="2">SMH2532-1</strain>
    </source>
</reference>
<proteinExistence type="predicted"/>
<dbReference type="AlphaFoldDB" id="A0AA40CVV7"/>
<dbReference type="Proteomes" id="UP001174936">
    <property type="component" value="Unassembled WGS sequence"/>
</dbReference>